<dbReference type="Proteomes" id="UP000235392">
    <property type="component" value="Unassembled WGS sequence"/>
</dbReference>
<dbReference type="AlphaFoldDB" id="A0A2N5SFP5"/>
<reference evidence="1 2" key="1">
    <citation type="submission" date="2017-11" db="EMBL/GenBank/DDBJ databases">
        <title>De novo assembly and phasing of dikaryotic genomes from two isolates of Puccinia coronata f. sp. avenae, the causal agent of oat crown rust.</title>
        <authorList>
            <person name="Miller M.E."/>
            <person name="Zhang Y."/>
            <person name="Omidvar V."/>
            <person name="Sperschneider J."/>
            <person name="Schwessinger B."/>
            <person name="Raley C."/>
            <person name="Palmer J.M."/>
            <person name="Garnica D."/>
            <person name="Upadhyaya N."/>
            <person name="Rathjen J."/>
            <person name="Taylor J.M."/>
            <person name="Park R.F."/>
            <person name="Dodds P.N."/>
            <person name="Hirsch C.D."/>
            <person name="Kianian S.F."/>
            <person name="Figueroa M."/>
        </authorList>
    </citation>
    <scope>NUCLEOTIDE SEQUENCE [LARGE SCALE GENOMIC DNA]</scope>
    <source>
        <strain evidence="1">12SD80</strain>
    </source>
</reference>
<name>A0A2N5SFP5_9BASI</name>
<evidence type="ECO:0000313" key="1">
    <source>
        <dbReference type="EMBL" id="PLW12078.1"/>
    </source>
</evidence>
<protein>
    <submittedName>
        <fullName evidence="1">Uncharacterized protein</fullName>
    </submittedName>
</protein>
<accession>A0A2N5SFP5</accession>
<gene>
    <name evidence="1" type="ORF">PCASD_23020</name>
</gene>
<evidence type="ECO:0000313" key="2">
    <source>
        <dbReference type="Proteomes" id="UP000235392"/>
    </source>
</evidence>
<proteinExistence type="predicted"/>
<comment type="caution">
    <text evidence="1">The sequence shown here is derived from an EMBL/GenBank/DDBJ whole genome shotgun (WGS) entry which is preliminary data.</text>
</comment>
<dbReference type="EMBL" id="PGCI01000898">
    <property type="protein sequence ID" value="PLW12078.1"/>
    <property type="molecule type" value="Genomic_DNA"/>
</dbReference>
<sequence>MPPLDDQTALAIERRRPPLDGHLYRSSGGGFLLLITCLSRSSRGVRAPPGNLDKPVVKRSTCPLGWYQLGKQVGRLAGLVPARRAGRPAL</sequence>
<organism evidence="1 2">
    <name type="scientific">Puccinia coronata f. sp. avenae</name>
    <dbReference type="NCBI Taxonomy" id="200324"/>
    <lineage>
        <taxon>Eukaryota</taxon>
        <taxon>Fungi</taxon>
        <taxon>Dikarya</taxon>
        <taxon>Basidiomycota</taxon>
        <taxon>Pucciniomycotina</taxon>
        <taxon>Pucciniomycetes</taxon>
        <taxon>Pucciniales</taxon>
        <taxon>Pucciniaceae</taxon>
        <taxon>Puccinia</taxon>
    </lineage>
</organism>